<evidence type="ECO:0000259" key="1">
    <source>
        <dbReference type="PROSITE" id="PS50943"/>
    </source>
</evidence>
<dbReference type="SMART" id="SM00530">
    <property type="entry name" value="HTH_XRE"/>
    <property type="match status" value="1"/>
</dbReference>
<sequence length="246" mass="26288">MRSALLSDSLGFAQLLRTHRDKARLTQEELAERARLSVRTLRDLERGRTRYPHRTSVRRLAAALELTGDDRLTFEAAPPRSLGASAVVPPPEWALPSVSGTVALSRLPLLREVEDTVSVASGGGEPALVTVTGPPGVGKTTLATQCALVLRQRMGLDVLFIDLGRDRRDPSELRDAVRLARIGRMTSPVSGGRCLLLLDDAVGADGLPGGRVPPLLALGFTGVVVTGREPLAGLVPSRHIALARLR</sequence>
<organism evidence="2 3">
    <name type="scientific">Streptosporangium vulgare</name>
    <dbReference type="NCBI Taxonomy" id="46190"/>
    <lineage>
        <taxon>Bacteria</taxon>
        <taxon>Bacillati</taxon>
        <taxon>Actinomycetota</taxon>
        <taxon>Actinomycetes</taxon>
        <taxon>Streptosporangiales</taxon>
        <taxon>Streptosporangiaceae</taxon>
        <taxon>Streptosporangium</taxon>
    </lineage>
</organism>
<dbReference type="Proteomes" id="UP001589610">
    <property type="component" value="Unassembled WGS sequence"/>
</dbReference>
<accession>A0ABV5TPK9</accession>
<gene>
    <name evidence="2" type="ORF">ACFFRH_36780</name>
</gene>
<protein>
    <submittedName>
        <fullName evidence="2">Helix-turn-helix domain-containing protein</fullName>
    </submittedName>
</protein>
<evidence type="ECO:0000313" key="2">
    <source>
        <dbReference type="EMBL" id="MFB9681064.1"/>
    </source>
</evidence>
<keyword evidence="3" id="KW-1185">Reference proteome</keyword>
<comment type="caution">
    <text evidence="2">The sequence shown here is derived from an EMBL/GenBank/DDBJ whole genome shotgun (WGS) entry which is preliminary data.</text>
</comment>
<dbReference type="Pfam" id="PF13560">
    <property type="entry name" value="HTH_31"/>
    <property type="match status" value="1"/>
</dbReference>
<feature type="domain" description="HTH cro/C1-type" evidence="1">
    <location>
        <begin position="16"/>
        <end position="71"/>
    </location>
</feature>
<dbReference type="SMART" id="SM00382">
    <property type="entry name" value="AAA"/>
    <property type="match status" value="1"/>
</dbReference>
<name>A0ABV5TPK9_9ACTN</name>
<dbReference type="CDD" id="cd00093">
    <property type="entry name" value="HTH_XRE"/>
    <property type="match status" value="1"/>
</dbReference>
<dbReference type="Gene3D" id="1.10.260.40">
    <property type="entry name" value="lambda repressor-like DNA-binding domains"/>
    <property type="match status" value="1"/>
</dbReference>
<dbReference type="InterPro" id="IPR027417">
    <property type="entry name" value="P-loop_NTPase"/>
</dbReference>
<dbReference type="Gene3D" id="3.40.50.300">
    <property type="entry name" value="P-loop containing nucleotide triphosphate hydrolases"/>
    <property type="match status" value="1"/>
</dbReference>
<dbReference type="SUPFAM" id="SSF52540">
    <property type="entry name" value="P-loop containing nucleoside triphosphate hydrolases"/>
    <property type="match status" value="1"/>
</dbReference>
<proteinExistence type="predicted"/>
<reference evidence="2 3" key="1">
    <citation type="submission" date="2024-09" db="EMBL/GenBank/DDBJ databases">
        <authorList>
            <person name="Sun Q."/>
            <person name="Mori K."/>
        </authorList>
    </citation>
    <scope>NUCLEOTIDE SEQUENCE [LARGE SCALE GENOMIC DNA]</scope>
    <source>
        <strain evidence="2 3">JCM 3028</strain>
    </source>
</reference>
<dbReference type="PRINTS" id="PR00364">
    <property type="entry name" value="DISEASERSIST"/>
</dbReference>
<dbReference type="EMBL" id="JBHMBS010000029">
    <property type="protein sequence ID" value="MFB9681064.1"/>
    <property type="molecule type" value="Genomic_DNA"/>
</dbReference>
<dbReference type="PROSITE" id="PS50943">
    <property type="entry name" value="HTH_CROC1"/>
    <property type="match status" value="1"/>
</dbReference>
<dbReference type="InterPro" id="IPR010982">
    <property type="entry name" value="Lambda_DNA-bd_dom_sf"/>
</dbReference>
<evidence type="ECO:0000313" key="3">
    <source>
        <dbReference type="Proteomes" id="UP001589610"/>
    </source>
</evidence>
<dbReference type="RefSeq" id="WP_386162139.1">
    <property type="nucleotide sequence ID" value="NZ_JBHMBS010000029.1"/>
</dbReference>
<dbReference type="SUPFAM" id="SSF47413">
    <property type="entry name" value="lambda repressor-like DNA-binding domains"/>
    <property type="match status" value="1"/>
</dbReference>
<dbReference type="InterPro" id="IPR001387">
    <property type="entry name" value="Cro/C1-type_HTH"/>
</dbReference>
<dbReference type="InterPro" id="IPR003593">
    <property type="entry name" value="AAA+_ATPase"/>
</dbReference>